<dbReference type="EMBL" id="CAJVNV010000019">
    <property type="protein sequence ID" value="CAG7959166.1"/>
    <property type="molecule type" value="Genomic_DNA"/>
</dbReference>
<dbReference type="AlphaFoldDB" id="A0A9W4MMP3"/>
<name>A0A9W4MMP3_PENNA</name>
<feature type="compositionally biased region" description="Basic and acidic residues" evidence="1">
    <location>
        <begin position="39"/>
        <end position="48"/>
    </location>
</feature>
<sequence>MPATVLTTAAPGRPAPPPKKPADRPFLQRRQKKQRAKQAKKEQARAEEQANSEAIMGLIPKNPKQDPAASTTTPTLKPKRVRSKLPKFRKLARGTTQAQATWKYLRKGDK</sequence>
<dbReference type="Proteomes" id="UP001153461">
    <property type="component" value="Unassembled WGS sequence"/>
</dbReference>
<feature type="region of interest" description="Disordered" evidence="1">
    <location>
        <begin position="1"/>
        <end position="110"/>
    </location>
</feature>
<evidence type="ECO:0000313" key="2">
    <source>
        <dbReference type="EMBL" id="CAG7959166.1"/>
    </source>
</evidence>
<reference evidence="2" key="1">
    <citation type="submission" date="2021-07" db="EMBL/GenBank/DDBJ databases">
        <authorList>
            <person name="Branca A.L. A."/>
        </authorList>
    </citation>
    <scope>NUCLEOTIDE SEQUENCE</scope>
</reference>
<comment type="caution">
    <text evidence="2">The sequence shown here is derived from an EMBL/GenBank/DDBJ whole genome shotgun (WGS) entry which is preliminary data.</text>
</comment>
<evidence type="ECO:0000256" key="1">
    <source>
        <dbReference type="SAM" id="MobiDB-lite"/>
    </source>
</evidence>
<feature type="compositionally biased region" description="Basic residues" evidence="1">
    <location>
        <begin position="27"/>
        <end position="38"/>
    </location>
</feature>
<evidence type="ECO:0000313" key="3">
    <source>
        <dbReference type="Proteomes" id="UP001153461"/>
    </source>
</evidence>
<gene>
    <name evidence="2" type="ORF">PNAL_LOCUS714</name>
</gene>
<protein>
    <submittedName>
        <fullName evidence="2">Uncharacterized protein</fullName>
    </submittedName>
</protein>
<accession>A0A9W4MMP3</accession>
<dbReference type="OrthoDB" id="10564269at2759"/>
<proteinExistence type="predicted"/>
<organism evidence="2 3">
    <name type="scientific">Penicillium nalgiovense</name>
    <dbReference type="NCBI Taxonomy" id="60175"/>
    <lineage>
        <taxon>Eukaryota</taxon>
        <taxon>Fungi</taxon>
        <taxon>Dikarya</taxon>
        <taxon>Ascomycota</taxon>
        <taxon>Pezizomycotina</taxon>
        <taxon>Eurotiomycetes</taxon>
        <taxon>Eurotiomycetidae</taxon>
        <taxon>Eurotiales</taxon>
        <taxon>Aspergillaceae</taxon>
        <taxon>Penicillium</taxon>
    </lineage>
</organism>
<feature type="compositionally biased region" description="Basic residues" evidence="1">
    <location>
        <begin position="77"/>
        <end position="92"/>
    </location>
</feature>